<protein>
    <submittedName>
        <fullName evidence="1">Uncharacterized protein</fullName>
    </submittedName>
</protein>
<evidence type="ECO:0000313" key="2">
    <source>
        <dbReference type="Proteomes" id="UP000291464"/>
    </source>
</evidence>
<dbReference type="Proteomes" id="UP000291464">
    <property type="component" value="Segment"/>
</dbReference>
<organism evidence="1 2">
    <name type="scientific">Mycobacterium phage Donny</name>
    <dbReference type="NCBI Taxonomy" id="2530126"/>
    <lineage>
        <taxon>Viruses</taxon>
        <taxon>Duplodnaviria</taxon>
        <taxon>Heunggongvirae</taxon>
        <taxon>Uroviricota</taxon>
        <taxon>Caudoviricetes</taxon>
        <taxon>Bclasvirinae</taxon>
        <taxon>Acadianvirus</taxon>
        <taxon>Acadianvirus acadian</taxon>
    </lineage>
</organism>
<gene>
    <name evidence="1" type="primary">62</name>
    <name evidence="1" type="ORF">SEA_DONNY_62</name>
</gene>
<sequence>MNEAGSIFQRNTFIVASDLRPKDIGQTIRVRIWDNNTEIATVITAELRQFSCNGNEVHVNVGLGAATEITLDHDQPVTLRPTEAYNDVATLALYDEHV</sequence>
<accession>A0A481VRL9</accession>
<name>A0A481VRL9_9CAUD</name>
<dbReference type="EMBL" id="MK524490">
    <property type="protein sequence ID" value="QBI96420.1"/>
    <property type="molecule type" value="Genomic_DNA"/>
</dbReference>
<evidence type="ECO:0000313" key="1">
    <source>
        <dbReference type="EMBL" id="QBI96420.1"/>
    </source>
</evidence>
<proteinExistence type="predicted"/>
<reference evidence="1 2" key="1">
    <citation type="submission" date="2019-02" db="EMBL/GenBank/DDBJ databases">
        <authorList>
            <person name="Segura-Totten M."/>
            <person name="Shanks R.A."/>
            <person name="Colston L.E."/>
            <person name="Shook K.D."/>
            <person name="Corbett J.M."/>
            <person name="Lewis V.R."/>
            <person name="Arthur A.C.D."/>
            <person name="Roscher J.E."/>
            <person name="Garlena R.A."/>
            <person name="Russell D.A."/>
            <person name="Pope W.H."/>
            <person name="Jacobs-Sera D."/>
            <person name="Hatfull G.F."/>
        </authorList>
    </citation>
    <scope>NUCLEOTIDE SEQUENCE [LARGE SCALE GENOMIC DNA]</scope>
</reference>